<dbReference type="Pfam" id="PF00083">
    <property type="entry name" value="Sugar_tr"/>
    <property type="match status" value="1"/>
</dbReference>
<dbReference type="EMBL" id="JADFTS010000004">
    <property type="protein sequence ID" value="KAF9608027.1"/>
    <property type="molecule type" value="Genomic_DNA"/>
</dbReference>
<keyword evidence="10" id="KW-1185">Reference proteome</keyword>
<comment type="subcellular location">
    <subcellularLocation>
        <location evidence="1">Membrane</location>
    </subcellularLocation>
</comment>
<feature type="compositionally biased region" description="Polar residues" evidence="7">
    <location>
        <begin position="270"/>
        <end position="279"/>
    </location>
</feature>
<organism evidence="9 10">
    <name type="scientific">Coptis chinensis</name>
    <dbReference type="NCBI Taxonomy" id="261450"/>
    <lineage>
        <taxon>Eukaryota</taxon>
        <taxon>Viridiplantae</taxon>
        <taxon>Streptophyta</taxon>
        <taxon>Embryophyta</taxon>
        <taxon>Tracheophyta</taxon>
        <taxon>Spermatophyta</taxon>
        <taxon>Magnoliopsida</taxon>
        <taxon>Ranunculales</taxon>
        <taxon>Ranunculaceae</taxon>
        <taxon>Coptidoideae</taxon>
        <taxon>Coptis</taxon>
    </lineage>
</organism>
<gene>
    <name evidence="9" type="ORF">IFM89_004908</name>
</gene>
<sequence length="279" mass="30469">MSLDWNFDTWPIFYPRITSMAEVYSITKKNCNPFFRSQAKKILVGIDLLVLQQLSGINGILFYSSNIFKAAGEVLATGVTTWLVDKAGHRLLLISFVVFFSLRIGAIPWVIMSEIEKMGKKMVIVFLCIMLSVQMIYSATTTTTTEKANETAEEAKRKAEELKHSVGETVEEPKENTEGLGSTKEGEKQTGEEVTDTASGAAETASDMASKAAEKGGEASNLAPEKAREGANLAYEKVYQATQYAAEKAEEAKEAVMGALKQGKDKATGATKQTYDTTK</sequence>
<keyword evidence="5 8" id="KW-1133">Transmembrane helix</keyword>
<dbReference type="GO" id="GO:0016020">
    <property type="term" value="C:membrane"/>
    <property type="evidence" value="ECO:0007669"/>
    <property type="project" value="UniProtKB-SubCell"/>
</dbReference>
<evidence type="ECO:0000256" key="7">
    <source>
        <dbReference type="SAM" id="MobiDB-lite"/>
    </source>
</evidence>
<dbReference type="PANTHER" id="PTHR48021">
    <property type="match status" value="1"/>
</dbReference>
<dbReference type="InterPro" id="IPR050549">
    <property type="entry name" value="MFS_Trehalose_Transporter"/>
</dbReference>
<dbReference type="Proteomes" id="UP000631114">
    <property type="component" value="Unassembled WGS sequence"/>
</dbReference>
<keyword evidence="3" id="KW-0813">Transport</keyword>
<name>A0A835I0X5_9MAGN</name>
<evidence type="ECO:0000256" key="3">
    <source>
        <dbReference type="ARBA" id="ARBA00022597"/>
    </source>
</evidence>
<evidence type="ECO:0000256" key="8">
    <source>
        <dbReference type="SAM" id="Phobius"/>
    </source>
</evidence>
<evidence type="ECO:0000256" key="4">
    <source>
        <dbReference type="ARBA" id="ARBA00022692"/>
    </source>
</evidence>
<feature type="transmembrane region" description="Helical" evidence="8">
    <location>
        <begin position="91"/>
        <end position="111"/>
    </location>
</feature>
<dbReference type="GO" id="GO:0022857">
    <property type="term" value="F:transmembrane transporter activity"/>
    <property type="evidence" value="ECO:0007669"/>
    <property type="project" value="InterPro"/>
</dbReference>
<evidence type="ECO:0000256" key="1">
    <source>
        <dbReference type="ARBA" id="ARBA00004370"/>
    </source>
</evidence>
<keyword evidence="3" id="KW-0762">Sugar transport</keyword>
<comment type="caution">
    <text evidence="9">The sequence shown here is derived from an EMBL/GenBank/DDBJ whole genome shotgun (WGS) entry which is preliminary data.</text>
</comment>
<feature type="region of interest" description="Disordered" evidence="7">
    <location>
        <begin position="260"/>
        <end position="279"/>
    </location>
</feature>
<keyword evidence="6 8" id="KW-0472">Membrane</keyword>
<dbReference type="SUPFAM" id="SSF103473">
    <property type="entry name" value="MFS general substrate transporter"/>
    <property type="match status" value="1"/>
</dbReference>
<feature type="transmembrane region" description="Helical" evidence="8">
    <location>
        <begin position="123"/>
        <end position="140"/>
    </location>
</feature>
<proteinExistence type="inferred from homology"/>
<keyword evidence="4 8" id="KW-0812">Transmembrane</keyword>
<evidence type="ECO:0000313" key="9">
    <source>
        <dbReference type="EMBL" id="KAF9608027.1"/>
    </source>
</evidence>
<evidence type="ECO:0000313" key="10">
    <source>
        <dbReference type="Proteomes" id="UP000631114"/>
    </source>
</evidence>
<dbReference type="InterPro" id="IPR005828">
    <property type="entry name" value="MFS_sugar_transport-like"/>
</dbReference>
<dbReference type="PANTHER" id="PTHR48021:SF1">
    <property type="entry name" value="GH07001P-RELATED"/>
    <property type="match status" value="1"/>
</dbReference>
<dbReference type="InterPro" id="IPR036259">
    <property type="entry name" value="MFS_trans_sf"/>
</dbReference>
<protein>
    <submittedName>
        <fullName evidence="9">Uncharacterized protein</fullName>
    </submittedName>
</protein>
<evidence type="ECO:0000256" key="5">
    <source>
        <dbReference type="ARBA" id="ARBA00022989"/>
    </source>
</evidence>
<dbReference type="Gene3D" id="1.20.1250.20">
    <property type="entry name" value="MFS general substrate transporter like domains"/>
    <property type="match status" value="1"/>
</dbReference>
<accession>A0A835I0X5</accession>
<comment type="similarity">
    <text evidence="2">Belongs to the major facilitator superfamily. Sugar transporter (TC 2.A.1.1) family.</text>
</comment>
<dbReference type="OrthoDB" id="20872at2759"/>
<evidence type="ECO:0000256" key="2">
    <source>
        <dbReference type="ARBA" id="ARBA00010992"/>
    </source>
</evidence>
<feature type="compositionally biased region" description="Basic and acidic residues" evidence="7">
    <location>
        <begin position="147"/>
        <end position="177"/>
    </location>
</feature>
<dbReference type="Gene3D" id="6.10.140.1430">
    <property type="match status" value="1"/>
</dbReference>
<dbReference type="AlphaFoldDB" id="A0A835I0X5"/>
<feature type="region of interest" description="Disordered" evidence="7">
    <location>
        <begin position="142"/>
        <end position="225"/>
    </location>
</feature>
<reference evidence="9 10" key="1">
    <citation type="submission" date="2020-10" db="EMBL/GenBank/DDBJ databases">
        <title>The Coptis chinensis genome and diversification of protoberbering-type alkaloids.</title>
        <authorList>
            <person name="Wang B."/>
            <person name="Shu S."/>
            <person name="Song C."/>
            <person name="Liu Y."/>
        </authorList>
    </citation>
    <scope>NUCLEOTIDE SEQUENCE [LARGE SCALE GENOMIC DNA]</scope>
    <source>
        <strain evidence="9">HL-2020</strain>
        <tissue evidence="9">Leaf</tissue>
    </source>
</reference>
<evidence type="ECO:0000256" key="6">
    <source>
        <dbReference type="ARBA" id="ARBA00023136"/>
    </source>
</evidence>